<sequence length="127" mass="14894">MVFLDLFSFIFFILYFGLEDHLQDIGYSEGREKRGYPVFIFVTTPFHSCFILLSSSLFIAFAGWGFGNTAIDNVIVYLITLFVGSSVRFIMYLAMSKCFFFFWYQTKSEDFWSGRVDCNASRHQLRE</sequence>
<feature type="transmembrane region" description="Helical" evidence="1">
    <location>
        <begin position="35"/>
        <end position="62"/>
    </location>
</feature>
<protein>
    <recommendedName>
        <fullName evidence="4">Transmembrane protein</fullName>
    </recommendedName>
</protein>
<accession>A0AAV9HFW1</accession>
<keyword evidence="1" id="KW-1133">Transmembrane helix</keyword>
<evidence type="ECO:0000313" key="3">
    <source>
        <dbReference type="Proteomes" id="UP001321749"/>
    </source>
</evidence>
<evidence type="ECO:0000313" key="2">
    <source>
        <dbReference type="EMBL" id="KAK4459368.1"/>
    </source>
</evidence>
<keyword evidence="3" id="KW-1185">Reference proteome</keyword>
<keyword evidence="1" id="KW-0812">Transmembrane</keyword>
<feature type="transmembrane region" description="Helical" evidence="1">
    <location>
        <begin position="6"/>
        <end position="23"/>
    </location>
</feature>
<name>A0AAV9HFW1_9PEZI</name>
<gene>
    <name evidence="2" type="ORF">QBC42DRAFT_10474</name>
</gene>
<evidence type="ECO:0008006" key="4">
    <source>
        <dbReference type="Google" id="ProtNLM"/>
    </source>
</evidence>
<comment type="caution">
    <text evidence="2">The sequence shown here is derived from an EMBL/GenBank/DDBJ whole genome shotgun (WGS) entry which is preliminary data.</text>
</comment>
<dbReference type="Proteomes" id="UP001321749">
    <property type="component" value="Unassembled WGS sequence"/>
</dbReference>
<proteinExistence type="predicted"/>
<evidence type="ECO:0000256" key="1">
    <source>
        <dbReference type="SAM" id="Phobius"/>
    </source>
</evidence>
<dbReference type="EMBL" id="MU865039">
    <property type="protein sequence ID" value="KAK4459368.1"/>
    <property type="molecule type" value="Genomic_DNA"/>
</dbReference>
<reference evidence="2" key="1">
    <citation type="journal article" date="2023" name="Mol. Phylogenet. Evol.">
        <title>Genome-scale phylogeny and comparative genomics of the fungal order Sordariales.</title>
        <authorList>
            <person name="Hensen N."/>
            <person name="Bonometti L."/>
            <person name="Westerberg I."/>
            <person name="Brannstrom I.O."/>
            <person name="Guillou S."/>
            <person name="Cros-Aarteil S."/>
            <person name="Calhoun S."/>
            <person name="Haridas S."/>
            <person name="Kuo A."/>
            <person name="Mondo S."/>
            <person name="Pangilinan J."/>
            <person name="Riley R."/>
            <person name="LaButti K."/>
            <person name="Andreopoulos B."/>
            <person name="Lipzen A."/>
            <person name="Chen C."/>
            <person name="Yan M."/>
            <person name="Daum C."/>
            <person name="Ng V."/>
            <person name="Clum A."/>
            <person name="Steindorff A."/>
            <person name="Ohm R.A."/>
            <person name="Martin F."/>
            <person name="Silar P."/>
            <person name="Natvig D.O."/>
            <person name="Lalanne C."/>
            <person name="Gautier V."/>
            <person name="Ament-Velasquez S.L."/>
            <person name="Kruys A."/>
            <person name="Hutchinson M.I."/>
            <person name="Powell A.J."/>
            <person name="Barry K."/>
            <person name="Miller A.N."/>
            <person name="Grigoriev I.V."/>
            <person name="Debuchy R."/>
            <person name="Gladieux P."/>
            <person name="Hiltunen Thoren M."/>
            <person name="Johannesson H."/>
        </authorList>
    </citation>
    <scope>NUCLEOTIDE SEQUENCE</scope>
    <source>
        <strain evidence="2">PSN324</strain>
    </source>
</reference>
<feature type="transmembrane region" description="Helical" evidence="1">
    <location>
        <begin position="74"/>
        <end position="95"/>
    </location>
</feature>
<organism evidence="2 3">
    <name type="scientific">Cladorrhinum samala</name>
    <dbReference type="NCBI Taxonomy" id="585594"/>
    <lineage>
        <taxon>Eukaryota</taxon>
        <taxon>Fungi</taxon>
        <taxon>Dikarya</taxon>
        <taxon>Ascomycota</taxon>
        <taxon>Pezizomycotina</taxon>
        <taxon>Sordariomycetes</taxon>
        <taxon>Sordariomycetidae</taxon>
        <taxon>Sordariales</taxon>
        <taxon>Podosporaceae</taxon>
        <taxon>Cladorrhinum</taxon>
    </lineage>
</organism>
<reference evidence="2" key="2">
    <citation type="submission" date="2023-06" db="EMBL/GenBank/DDBJ databases">
        <authorList>
            <consortium name="Lawrence Berkeley National Laboratory"/>
            <person name="Mondo S.J."/>
            <person name="Hensen N."/>
            <person name="Bonometti L."/>
            <person name="Westerberg I."/>
            <person name="Brannstrom I.O."/>
            <person name="Guillou S."/>
            <person name="Cros-Aarteil S."/>
            <person name="Calhoun S."/>
            <person name="Haridas S."/>
            <person name="Kuo A."/>
            <person name="Pangilinan J."/>
            <person name="Riley R."/>
            <person name="Labutti K."/>
            <person name="Andreopoulos B."/>
            <person name="Lipzen A."/>
            <person name="Chen C."/>
            <person name="Yanf M."/>
            <person name="Daum C."/>
            <person name="Ng V."/>
            <person name="Clum A."/>
            <person name="Steindorff A."/>
            <person name="Ohm R."/>
            <person name="Martin F."/>
            <person name="Silar P."/>
            <person name="Natvig D."/>
            <person name="Lalanne C."/>
            <person name="Gautier V."/>
            <person name="Ament-Velasquez S.L."/>
            <person name="Kruys A."/>
            <person name="Hutchinson M.I."/>
            <person name="Powell A.J."/>
            <person name="Barry K."/>
            <person name="Miller A.N."/>
            <person name="Grigoriev I.V."/>
            <person name="Debuchy R."/>
            <person name="Gladieux P."/>
            <person name="Thoren M.H."/>
            <person name="Johannesson H."/>
        </authorList>
    </citation>
    <scope>NUCLEOTIDE SEQUENCE</scope>
    <source>
        <strain evidence="2">PSN324</strain>
    </source>
</reference>
<dbReference type="AlphaFoldDB" id="A0AAV9HFW1"/>
<keyword evidence="1" id="KW-0472">Membrane</keyword>